<evidence type="ECO:0000313" key="4">
    <source>
        <dbReference type="EMBL" id="MCL7036344.1"/>
    </source>
</evidence>
<dbReference type="EMBL" id="JAJJMA010166919">
    <property type="protein sequence ID" value="MCL7036344.1"/>
    <property type="molecule type" value="Genomic_DNA"/>
</dbReference>
<dbReference type="InterPro" id="IPR051646">
    <property type="entry name" value="NatB_acetyltransferase_subunit"/>
</dbReference>
<dbReference type="SUPFAM" id="SSF55729">
    <property type="entry name" value="Acyl-CoA N-acyltransferases (Nat)"/>
    <property type="match status" value="1"/>
</dbReference>
<evidence type="ECO:0000256" key="1">
    <source>
        <dbReference type="ARBA" id="ARBA00022679"/>
    </source>
</evidence>
<dbReference type="Pfam" id="PF00583">
    <property type="entry name" value="Acetyltransf_1"/>
    <property type="match status" value="1"/>
</dbReference>
<dbReference type="Gene3D" id="3.40.630.30">
    <property type="match status" value="1"/>
</dbReference>
<dbReference type="GO" id="GO:0004596">
    <property type="term" value="F:protein-N-terminal amino-acid acetyltransferase activity"/>
    <property type="evidence" value="ECO:0007669"/>
    <property type="project" value="TreeGrafter"/>
</dbReference>
<dbReference type="PROSITE" id="PS51186">
    <property type="entry name" value="GNAT"/>
    <property type="match status" value="1"/>
</dbReference>
<dbReference type="InterPro" id="IPR000182">
    <property type="entry name" value="GNAT_dom"/>
</dbReference>
<dbReference type="InterPro" id="IPR016181">
    <property type="entry name" value="Acyl_CoA_acyltransferase"/>
</dbReference>
<sequence>MTTIRRLCCNDLLDITDLTIELDMPSLSFYMDSMAEFPEYCLVVESPGNRIKGFICAYNSGEGEENHCEIADLIHMNIAEMLVQALEEKADKIYNVYYVKIEVPLDHQQSLDLFKNMGYTSIKEKEYFDVVDGELTERTIFQKDLSAAHDR</sequence>
<dbReference type="GO" id="GO:0031416">
    <property type="term" value="C:NatB complex"/>
    <property type="evidence" value="ECO:0007669"/>
    <property type="project" value="TreeGrafter"/>
</dbReference>
<evidence type="ECO:0000313" key="5">
    <source>
        <dbReference type="Proteomes" id="UP001177140"/>
    </source>
</evidence>
<dbReference type="PANTHER" id="PTHR45910:SF1">
    <property type="entry name" value="N-ALPHA-ACETYLTRANSFERASE 20"/>
    <property type="match status" value="1"/>
</dbReference>
<reference evidence="4" key="1">
    <citation type="submission" date="2022-03" db="EMBL/GenBank/DDBJ databases">
        <title>A functionally conserved STORR gene fusion in Papaver species that diverged 16.8 million years ago.</title>
        <authorList>
            <person name="Catania T."/>
        </authorList>
    </citation>
    <scope>NUCLEOTIDE SEQUENCE</scope>
    <source>
        <strain evidence="4">S-191538</strain>
    </source>
</reference>
<organism evidence="4 5">
    <name type="scientific">Papaver nudicaule</name>
    <name type="common">Iceland poppy</name>
    <dbReference type="NCBI Taxonomy" id="74823"/>
    <lineage>
        <taxon>Eukaryota</taxon>
        <taxon>Viridiplantae</taxon>
        <taxon>Streptophyta</taxon>
        <taxon>Embryophyta</taxon>
        <taxon>Tracheophyta</taxon>
        <taxon>Spermatophyta</taxon>
        <taxon>Magnoliopsida</taxon>
        <taxon>Ranunculales</taxon>
        <taxon>Papaveraceae</taxon>
        <taxon>Papaveroideae</taxon>
        <taxon>Papaver</taxon>
    </lineage>
</organism>
<proteinExistence type="predicted"/>
<dbReference type="PANTHER" id="PTHR45910">
    <property type="entry name" value="N-ALPHA-ACETYLTRANSFERASE 20"/>
    <property type="match status" value="1"/>
</dbReference>
<keyword evidence="2" id="KW-0012">Acyltransferase</keyword>
<keyword evidence="5" id="KW-1185">Reference proteome</keyword>
<dbReference type="AlphaFoldDB" id="A0AA41SI40"/>
<evidence type="ECO:0000259" key="3">
    <source>
        <dbReference type="PROSITE" id="PS51186"/>
    </source>
</evidence>
<keyword evidence="1" id="KW-0808">Transferase</keyword>
<dbReference type="Proteomes" id="UP001177140">
    <property type="component" value="Unassembled WGS sequence"/>
</dbReference>
<feature type="domain" description="N-acetyltransferase" evidence="3">
    <location>
        <begin position="2"/>
        <end position="137"/>
    </location>
</feature>
<evidence type="ECO:0000256" key="2">
    <source>
        <dbReference type="ARBA" id="ARBA00023315"/>
    </source>
</evidence>
<comment type="caution">
    <text evidence="4">The sequence shown here is derived from an EMBL/GenBank/DDBJ whole genome shotgun (WGS) entry which is preliminary data.</text>
</comment>
<name>A0AA41SI40_PAPNU</name>
<protein>
    <recommendedName>
        <fullName evidence="3">N-acetyltransferase domain-containing protein</fullName>
    </recommendedName>
</protein>
<gene>
    <name evidence="4" type="ORF">MKW94_022709</name>
</gene>
<accession>A0AA41SI40</accession>